<dbReference type="RefSeq" id="WP_025344325.1">
    <property type="nucleotide sequence ID" value="NZ_CP007201.1"/>
</dbReference>
<organism evidence="4 5">
    <name type="scientific">Sulfurospirillum multivorans (strain DM 12446 / JCM 15788 / NBRC 109480)</name>
    <dbReference type="NCBI Taxonomy" id="1150621"/>
    <lineage>
        <taxon>Bacteria</taxon>
        <taxon>Pseudomonadati</taxon>
        <taxon>Campylobacterota</taxon>
        <taxon>Epsilonproteobacteria</taxon>
        <taxon>Campylobacterales</taxon>
        <taxon>Sulfurospirillaceae</taxon>
        <taxon>Sulfurospirillum</taxon>
    </lineage>
</organism>
<evidence type="ECO:0000313" key="4">
    <source>
        <dbReference type="EMBL" id="AHJ12440.1"/>
    </source>
</evidence>
<evidence type="ECO:0000313" key="5">
    <source>
        <dbReference type="Proteomes" id="UP000019322"/>
    </source>
</evidence>
<reference evidence="4 5" key="1">
    <citation type="journal article" date="2014" name="Environ. Microbiol.">
        <title>Insights into organohalide respiration and the versatile catabolism of Sulfurospirillum multivorans gained from comparative genomics and physiological studies.</title>
        <authorList>
            <person name="Goris T."/>
            <person name="Schubert T."/>
            <person name="Gadkari J."/>
            <person name="Wubet T."/>
            <person name="Tarkka M."/>
            <person name="Buscot F."/>
            <person name="Adrian L."/>
            <person name="Diekert G."/>
        </authorList>
    </citation>
    <scope>NUCLEOTIDE SEQUENCE [LARGE SCALE GENOMIC DNA]</scope>
    <source>
        <strain evidence="5">DM 12446 / JCM 15788 / NBRC 109480</strain>
    </source>
</reference>
<keyword evidence="2" id="KW-0472">Membrane</keyword>
<evidence type="ECO:0000259" key="3">
    <source>
        <dbReference type="Pfam" id="PF05707"/>
    </source>
</evidence>
<feature type="transmembrane region" description="Helical" evidence="2">
    <location>
        <begin position="243"/>
        <end position="262"/>
    </location>
</feature>
<accession>A0AA86AKG3</accession>
<evidence type="ECO:0000256" key="2">
    <source>
        <dbReference type="SAM" id="Phobius"/>
    </source>
</evidence>
<keyword evidence="2" id="KW-1133">Transmembrane helix</keyword>
<gene>
    <name evidence="4" type="ORF">SMUL_1175</name>
</gene>
<keyword evidence="2" id="KW-0812">Transmembrane</keyword>
<name>A0AA86AKG3_SULMK</name>
<feature type="domain" description="Zona occludens toxin N-terminal" evidence="3">
    <location>
        <begin position="111"/>
        <end position="232"/>
    </location>
</feature>
<evidence type="ECO:0000256" key="1">
    <source>
        <dbReference type="SAM" id="MobiDB-lite"/>
    </source>
</evidence>
<proteinExistence type="predicted"/>
<dbReference type="Gene3D" id="3.40.50.300">
    <property type="entry name" value="P-loop containing nucleotide triphosphate hydrolases"/>
    <property type="match status" value="1"/>
</dbReference>
<dbReference type="InterPro" id="IPR008900">
    <property type="entry name" value="Zot_N"/>
</dbReference>
<dbReference type="KEGG" id="smul:SMUL_1175"/>
<dbReference type="EMBL" id="CP007201">
    <property type="protein sequence ID" value="AHJ12440.1"/>
    <property type="molecule type" value="Genomic_DNA"/>
</dbReference>
<protein>
    <submittedName>
        <fullName evidence="4">Zona occludens toxin domain-containing protein</fullName>
    </submittedName>
</protein>
<dbReference type="Proteomes" id="UP000019322">
    <property type="component" value="Chromosome"/>
</dbReference>
<feature type="region of interest" description="Disordered" evidence="1">
    <location>
        <begin position="379"/>
        <end position="412"/>
    </location>
</feature>
<feature type="compositionally biased region" description="Basic and acidic residues" evidence="1">
    <location>
        <begin position="379"/>
        <end position="389"/>
    </location>
</feature>
<dbReference type="AlphaFoldDB" id="A0AA86AKG3"/>
<sequence>MAITYLTGIPRSGKSYWAVYKLYHYFVEKKRKRPFLIGFFYKNFYKKVKKENRKSFIIALYNIFGKKEKFFFYAYTNINQFDFSKSSRIKFFDYDVLYSHLEYLHAMYLSKCNDAELLDYARLHDLYKVFFVIDECQNFFAKDNIVLTWWFSYHGHLHQDIFLITQNLGLIYKEYFKLAEFFYRAIPPSNRLYANKFRYMQFNSYQLYKTDRIGVFNVPIVQDVFKMYVSGAENNSPSVVRKYFLFAILFFVFLFSAFILFLGSFSTDTPISATTLDSNVTDQRQISVTQQDKKQTSKDIIEAKKLSNKDDKEIKNELFEIRCIDMLCTYKGIDFPKPLLNKLTAKLGPEFIWFFNDGSYIQYFVMLPSDTFDFLQKDEKKEKSTKENKNGANTSKENKISNPMPTAFAIHK</sequence>
<dbReference type="InterPro" id="IPR027417">
    <property type="entry name" value="P-loop_NTPase"/>
</dbReference>
<feature type="compositionally biased region" description="Polar residues" evidence="1">
    <location>
        <begin position="390"/>
        <end position="404"/>
    </location>
</feature>
<dbReference type="Pfam" id="PF05707">
    <property type="entry name" value="Zot"/>
    <property type="match status" value="1"/>
</dbReference>